<evidence type="ECO:0000256" key="1">
    <source>
        <dbReference type="ARBA" id="ARBA00004141"/>
    </source>
</evidence>
<keyword evidence="2" id="KW-0813">Transport</keyword>
<proteinExistence type="inferred from homology"/>
<dbReference type="InterPro" id="IPR016817">
    <property type="entry name" value="MannP-dilichol_defect-1"/>
</dbReference>
<dbReference type="AlphaFoldDB" id="A0A8J5HTQ4"/>
<evidence type="ECO:0000313" key="9">
    <source>
        <dbReference type="EMBL" id="KAG6535496.1"/>
    </source>
</evidence>
<organism evidence="9 10">
    <name type="scientific">Zingiber officinale</name>
    <name type="common">Ginger</name>
    <name type="synonym">Amomum zingiber</name>
    <dbReference type="NCBI Taxonomy" id="94328"/>
    <lineage>
        <taxon>Eukaryota</taxon>
        <taxon>Viridiplantae</taxon>
        <taxon>Streptophyta</taxon>
        <taxon>Embryophyta</taxon>
        <taxon>Tracheophyta</taxon>
        <taxon>Spermatophyta</taxon>
        <taxon>Magnoliopsida</taxon>
        <taxon>Liliopsida</taxon>
        <taxon>Zingiberales</taxon>
        <taxon>Zingiberaceae</taxon>
        <taxon>Zingiber</taxon>
    </lineage>
</organism>
<sequence>MRQGDYAEEFASECQKATAIKYSGKLGTGKEMGEGRGDMELEILGMNFGCVPGALQAWEFPEKDCLLPLVLEIVSSLPPPSSNPLRSFQFSPPDLLRLYIVIACCSNLGSMRSLIVVDILKILKHNSVRGLSLVSFELEVVGYTIALAYCIHKGLPFSAYGEFLFLLIQAIILVAIIYYYSQPLGGKTWIKPLLYCAIAPTIIAGQIDPFLFEALYASHHAIFFSARAPQIWTNYKYTFSLSCNESLHQHSGKCSS</sequence>
<evidence type="ECO:0000256" key="7">
    <source>
        <dbReference type="ARBA" id="ARBA00038475"/>
    </source>
</evidence>
<dbReference type="PANTHER" id="PTHR12226">
    <property type="entry name" value="MANNOSE-P-DOLICHOL UTILIZATION DEFECT 1 LEC35 -RELATED"/>
    <property type="match status" value="1"/>
</dbReference>
<dbReference type="PANTHER" id="PTHR12226:SF2">
    <property type="entry name" value="MANNOSE-P-DOLICHOL UTILIZATION DEFECT 1 PROTEIN"/>
    <property type="match status" value="1"/>
</dbReference>
<comment type="similarity">
    <text evidence="7">Belongs to the MPDU1 (TC 2.A.43.3) family.</text>
</comment>
<feature type="transmembrane region" description="Helical" evidence="8">
    <location>
        <begin position="131"/>
        <end position="151"/>
    </location>
</feature>
<evidence type="ECO:0000256" key="6">
    <source>
        <dbReference type="ARBA" id="ARBA00023136"/>
    </source>
</evidence>
<evidence type="ECO:0000256" key="5">
    <source>
        <dbReference type="ARBA" id="ARBA00022989"/>
    </source>
</evidence>
<evidence type="ECO:0000256" key="2">
    <source>
        <dbReference type="ARBA" id="ARBA00022448"/>
    </source>
</evidence>
<keyword evidence="3 8" id="KW-0812">Transmembrane</keyword>
<dbReference type="EMBL" id="JACMSC010000001">
    <property type="protein sequence ID" value="KAG6535496.1"/>
    <property type="molecule type" value="Genomic_DNA"/>
</dbReference>
<evidence type="ECO:0000256" key="8">
    <source>
        <dbReference type="SAM" id="Phobius"/>
    </source>
</evidence>
<evidence type="ECO:0000313" key="10">
    <source>
        <dbReference type="Proteomes" id="UP000734854"/>
    </source>
</evidence>
<dbReference type="InterPro" id="IPR006603">
    <property type="entry name" value="PQ-loop_rpt"/>
</dbReference>
<protein>
    <recommendedName>
        <fullName evidence="11">Mannose-P-dolichol utilization defect 1 protein homolog</fullName>
    </recommendedName>
</protein>
<gene>
    <name evidence="9" type="ORF">ZIOFF_000496</name>
</gene>
<keyword evidence="4" id="KW-0677">Repeat</keyword>
<dbReference type="Proteomes" id="UP000734854">
    <property type="component" value="Unassembled WGS sequence"/>
</dbReference>
<keyword evidence="6 8" id="KW-0472">Membrane</keyword>
<comment type="caution">
    <text evidence="9">The sequence shown here is derived from an EMBL/GenBank/DDBJ whole genome shotgun (WGS) entry which is preliminary data.</text>
</comment>
<feature type="transmembrane region" description="Helical" evidence="8">
    <location>
        <begin position="163"/>
        <end position="181"/>
    </location>
</feature>
<evidence type="ECO:0000256" key="4">
    <source>
        <dbReference type="ARBA" id="ARBA00022737"/>
    </source>
</evidence>
<dbReference type="GO" id="GO:0016020">
    <property type="term" value="C:membrane"/>
    <property type="evidence" value="ECO:0007669"/>
    <property type="project" value="UniProtKB-SubCell"/>
</dbReference>
<accession>A0A8J5HTQ4</accession>
<evidence type="ECO:0000256" key="3">
    <source>
        <dbReference type="ARBA" id="ARBA00022692"/>
    </source>
</evidence>
<name>A0A8J5HTQ4_ZINOF</name>
<comment type="subcellular location">
    <subcellularLocation>
        <location evidence="1">Membrane</location>
        <topology evidence="1">Multi-pass membrane protein</topology>
    </subcellularLocation>
</comment>
<keyword evidence="10" id="KW-1185">Reference proteome</keyword>
<feature type="transmembrane region" description="Helical" evidence="8">
    <location>
        <begin position="98"/>
        <end position="119"/>
    </location>
</feature>
<evidence type="ECO:0008006" key="11">
    <source>
        <dbReference type="Google" id="ProtNLM"/>
    </source>
</evidence>
<dbReference type="Pfam" id="PF04193">
    <property type="entry name" value="PQ-loop"/>
    <property type="match status" value="1"/>
</dbReference>
<reference evidence="9 10" key="1">
    <citation type="submission" date="2020-08" db="EMBL/GenBank/DDBJ databases">
        <title>Plant Genome Project.</title>
        <authorList>
            <person name="Zhang R.-G."/>
        </authorList>
    </citation>
    <scope>NUCLEOTIDE SEQUENCE [LARGE SCALE GENOMIC DNA]</scope>
    <source>
        <tissue evidence="9">Rhizome</tissue>
    </source>
</reference>
<dbReference type="Gene3D" id="1.20.1280.290">
    <property type="match status" value="1"/>
</dbReference>
<keyword evidence="5 8" id="KW-1133">Transmembrane helix</keyword>